<keyword evidence="1" id="KW-1133">Transmembrane helix</keyword>
<sequence length="40" mass="5042">MKSGSSTEVKIFYGYFKTKYRFQINFRIDFVYIFYVFYML</sequence>
<protein>
    <submittedName>
        <fullName evidence="2">Uncharacterized protein</fullName>
    </submittedName>
</protein>
<feature type="transmembrane region" description="Helical" evidence="1">
    <location>
        <begin position="20"/>
        <end position="38"/>
    </location>
</feature>
<gene>
    <name evidence="2" type="ORF">LEP1GSC029_1765</name>
</gene>
<proteinExistence type="predicted"/>
<name>A0A829D7A8_LEPIR</name>
<organism evidence="2 3">
    <name type="scientific">Leptospira interrogans str. 2002000626</name>
    <dbReference type="NCBI Taxonomy" id="996803"/>
    <lineage>
        <taxon>Bacteria</taxon>
        <taxon>Pseudomonadati</taxon>
        <taxon>Spirochaetota</taxon>
        <taxon>Spirochaetia</taxon>
        <taxon>Leptospirales</taxon>
        <taxon>Leptospiraceae</taxon>
        <taxon>Leptospira</taxon>
    </lineage>
</organism>
<dbReference type="Proteomes" id="UP000012329">
    <property type="component" value="Unassembled WGS sequence"/>
</dbReference>
<accession>A0A829D7A8</accession>
<keyword evidence="1" id="KW-0812">Transmembrane</keyword>
<dbReference type="AlphaFoldDB" id="A0A829D7A8"/>
<evidence type="ECO:0000313" key="3">
    <source>
        <dbReference type="Proteomes" id="UP000012329"/>
    </source>
</evidence>
<comment type="caution">
    <text evidence="2">The sequence shown here is derived from an EMBL/GenBank/DDBJ whole genome shotgun (WGS) entry which is preliminary data.</text>
</comment>
<reference evidence="2 3" key="1">
    <citation type="submission" date="2013-02" db="EMBL/GenBank/DDBJ databases">
        <authorList>
            <person name="Harkins D.M."/>
            <person name="Durkin A.S."/>
            <person name="Brinkac L.M."/>
            <person name="Haft D.H."/>
            <person name="Selengut J.D."/>
            <person name="Sanka R."/>
            <person name="DePew J."/>
            <person name="Purushe J."/>
            <person name="Whelen A.C."/>
            <person name="Vinetz J.M."/>
            <person name="Sutton G.G."/>
            <person name="Nierman W.C."/>
            <person name="Fouts D.E."/>
        </authorList>
    </citation>
    <scope>NUCLEOTIDE SEQUENCE [LARGE SCALE GENOMIC DNA]</scope>
    <source>
        <strain evidence="2 3">2002000626</strain>
    </source>
</reference>
<evidence type="ECO:0000313" key="2">
    <source>
        <dbReference type="EMBL" id="EMY04845.1"/>
    </source>
</evidence>
<dbReference type="EMBL" id="AFJL02000109">
    <property type="protein sequence ID" value="EMY04845.1"/>
    <property type="molecule type" value="Genomic_DNA"/>
</dbReference>
<keyword evidence="1" id="KW-0472">Membrane</keyword>
<evidence type="ECO:0000256" key="1">
    <source>
        <dbReference type="SAM" id="Phobius"/>
    </source>
</evidence>